<dbReference type="InterPro" id="IPR027886">
    <property type="entry name" value="SPMIP4"/>
</dbReference>
<organism evidence="1 2">
    <name type="scientific">Anas zonorhyncha</name>
    <name type="common">Eastern spot-billed duck</name>
    <dbReference type="NCBI Taxonomy" id="75864"/>
    <lineage>
        <taxon>Eukaryota</taxon>
        <taxon>Metazoa</taxon>
        <taxon>Chordata</taxon>
        <taxon>Craniata</taxon>
        <taxon>Vertebrata</taxon>
        <taxon>Euteleostomi</taxon>
        <taxon>Archelosauria</taxon>
        <taxon>Archosauria</taxon>
        <taxon>Dinosauria</taxon>
        <taxon>Saurischia</taxon>
        <taxon>Theropoda</taxon>
        <taxon>Coelurosauria</taxon>
        <taxon>Aves</taxon>
        <taxon>Neognathae</taxon>
        <taxon>Galloanserae</taxon>
        <taxon>Anseriformes</taxon>
        <taxon>Anatidae</taxon>
        <taxon>Anatinae</taxon>
        <taxon>Anas</taxon>
    </lineage>
</organism>
<reference evidence="1" key="1">
    <citation type="submission" date="2025-08" db="UniProtKB">
        <authorList>
            <consortium name="Ensembl"/>
        </authorList>
    </citation>
    <scope>IDENTIFICATION</scope>
</reference>
<dbReference type="GO" id="GO:0005813">
    <property type="term" value="C:centrosome"/>
    <property type="evidence" value="ECO:0007669"/>
    <property type="project" value="TreeGrafter"/>
</dbReference>
<name>A0A8B9VHC2_9AVES</name>
<dbReference type="PANTHER" id="PTHR31393">
    <property type="entry name" value="C5ORF31"/>
    <property type="match status" value="1"/>
</dbReference>
<keyword evidence="2" id="KW-1185">Reference proteome</keyword>
<dbReference type="Proteomes" id="UP000694549">
    <property type="component" value="Unplaced"/>
</dbReference>
<dbReference type="AlphaFoldDB" id="A0A8B9VHC2"/>
<dbReference type="PANTHER" id="PTHR31393:SF2">
    <property type="entry name" value="CHROMOSOME 7 OPEN READING FRAME 31"/>
    <property type="match status" value="1"/>
</dbReference>
<sequence>MTILLYFPLAPLSFLDSTGNKFPLERFLINSSVIYDFWSGHLSLKPLCLPFPISHPYQTHISRYAMFPNFRSPEDRDTGIDASNHQPFHPNIPSKPYDVVVLRKTKGNPYRHEVVSIPPDSLKKALHWPGQYTYFQVEKGQIYYPNPPKMVAPNSTFKELEHNLSPRTTNMLRNTERAQGITTYSRNFTGKQLGPMNPLILDDYYMKAVGRLTGELGTDVELKETFLSSLSQVRPLEGRTARLLQGRRPHESILQEQGSCQEQAQPPCLYYQKDHYLDTELPINEFQKITDTWQTEALYKRQFSGMSELESLPKSAHCLSCEDTKPKLLDQHTVWENPVSLNKPVLPQDVNSEERRIELHNLWYQEASQPAWRPERQTETALPEWIPGFEVLQRPTALLELQDSFSKTAAQKRFHDSINGETKDLRDNITEGRRHKFYGFNAFYFHN</sequence>
<dbReference type="Pfam" id="PF15093">
    <property type="entry name" value="SPMIP4-like"/>
    <property type="match status" value="1"/>
</dbReference>
<proteinExistence type="predicted"/>
<dbReference type="Ensembl" id="ENSAZOT00000026210.1">
    <property type="protein sequence ID" value="ENSAZOP00000024422.1"/>
    <property type="gene ID" value="ENSAZOG00000015604.1"/>
</dbReference>
<evidence type="ECO:0000313" key="1">
    <source>
        <dbReference type="Ensembl" id="ENSAZOP00000024422.1"/>
    </source>
</evidence>
<protein>
    <submittedName>
        <fullName evidence="1">Uncharacterized protein</fullName>
    </submittedName>
</protein>
<evidence type="ECO:0000313" key="2">
    <source>
        <dbReference type="Proteomes" id="UP000694549"/>
    </source>
</evidence>
<reference evidence="1" key="2">
    <citation type="submission" date="2025-09" db="UniProtKB">
        <authorList>
            <consortium name="Ensembl"/>
        </authorList>
    </citation>
    <scope>IDENTIFICATION</scope>
</reference>
<accession>A0A8B9VHC2</accession>